<evidence type="ECO:0000313" key="14">
    <source>
        <dbReference type="Proteomes" id="UP000254807"/>
    </source>
</evidence>
<evidence type="ECO:0000313" key="8">
    <source>
        <dbReference type="EMBL" id="MBA0973517.1"/>
    </source>
</evidence>
<dbReference type="RefSeq" id="WP_003127293.1">
    <property type="nucleotide sequence ID" value="NZ_BSYC01000004.1"/>
</dbReference>
<reference evidence="13 14" key="1">
    <citation type="submission" date="2018-06" db="EMBL/GenBank/DDBJ databases">
        <authorList>
            <consortium name="Pathogen Informatics"/>
            <person name="Doyle S."/>
        </authorList>
    </citation>
    <scope>NUCLEOTIDE SEQUENCE [LARGE SCALE GENOMIC DNA]</scope>
    <source>
        <strain evidence="13 14">NCTC12360</strain>
    </source>
</reference>
<dbReference type="InterPro" id="IPR015867">
    <property type="entry name" value="N-reg_PII/ATP_PRibTrfase_C"/>
</dbReference>
<evidence type="ECO:0000256" key="5">
    <source>
        <dbReference type="ARBA" id="ARBA00023136"/>
    </source>
</evidence>
<evidence type="ECO:0000259" key="7">
    <source>
        <dbReference type="Pfam" id="PF10035"/>
    </source>
</evidence>
<dbReference type="InterPro" id="IPR019264">
    <property type="entry name" value="DUF2179"/>
</dbReference>
<evidence type="ECO:0000313" key="13">
    <source>
        <dbReference type="EMBL" id="STD82430.1"/>
    </source>
</evidence>
<evidence type="ECO:0000256" key="1">
    <source>
        <dbReference type="ARBA" id="ARBA00004651"/>
    </source>
</evidence>
<dbReference type="PANTHER" id="PTHR33545:SF5">
    <property type="entry name" value="UPF0750 MEMBRANE PROTEIN YITT"/>
    <property type="match status" value="1"/>
</dbReference>
<dbReference type="AlphaFoldDB" id="A0A1L8TU35"/>
<keyword evidence="5 6" id="KW-0472">Membrane</keyword>
<gene>
    <name evidence="12" type="ORF">EGM181_08955</name>
    <name evidence="11" type="ORF">GTI89_00035</name>
    <name evidence="8" type="ORF">HWH42_13170</name>
    <name evidence="13" type="ORF">NCTC12360_00859</name>
    <name evidence="10" type="ORF">P7E30_18625</name>
    <name evidence="9" type="ORF">QRX88_08135</name>
</gene>
<evidence type="ECO:0000313" key="17">
    <source>
        <dbReference type="Proteomes" id="UP000571857"/>
    </source>
</evidence>
<keyword evidence="4 6" id="KW-1133">Transmembrane helix</keyword>
<evidence type="ECO:0000313" key="12">
    <source>
        <dbReference type="EMBL" id="QOG27366.1"/>
    </source>
</evidence>
<feature type="transmembrane region" description="Helical" evidence="6">
    <location>
        <begin position="90"/>
        <end position="110"/>
    </location>
</feature>
<dbReference type="Proteomes" id="UP001183682">
    <property type="component" value="Unassembled WGS sequence"/>
</dbReference>
<protein>
    <submittedName>
        <fullName evidence="11">DUF2179 domain-containing protein</fullName>
    </submittedName>
    <submittedName>
        <fullName evidence="8">YitT family protein</fullName>
    </submittedName>
</protein>
<feature type="transmembrane region" description="Helical" evidence="6">
    <location>
        <begin position="20"/>
        <end position="40"/>
    </location>
</feature>
<evidence type="ECO:0000256" key="2">
    <source>
        <dbReference type="ARBA" id="ARBA00022475"/>
    </source>
</evidence>
<dbReference type="Pfam" id="PF10035">
    <property type="entry name" value="DUF2179"/>
    <property type="match status" value="1"/>
</dbReference>
<dbReference type="Pfam" id="PF02588">
    <property type="entry name" value="YitT_membrane"/>
    <property type="match status" value="1"/>
</dbReference>
<dbReference type="EMBL" id="CP050485">
    <property type="protein sequence ID" value="QOG27366.1"/>
    <property type="molecule type" value="Genomic_DNA"/>
</dbReference>
<dbReference type="EMBL" id="JASUBT010000005">
    <property type="protein sequence ID" value="MDL4935678.1"/>
    <property type="molecule type" value="Genomic_DNA"/>
</dbReference>
<evidence type="ECO:0000256" key="4">
    <source>
        <dbReference type="ARBA" id="ARBA00022989"/>
    </source>
</evidence>
<dbReference type="Proteomes" id="UP000516696">
    <property type="component" value="Chromosome"/>
</dbReference>
<evidence type="ECO:0000256" key="6">
    <source>
        <dbReference type="SAM" id="Phobius"/>
    </source>
</evidence>
<reference evidence="11 15" key="2">
    <citation type="submission" date="2019-04" db="EMBL/GenBank/DDBJ databases">
        <title>Step-wise assembly of the neonatal virome modulated by breast feeding.</title>
        <authorList>
            <person name="Liang G."/>
            <person name="Bushman F."/>
        </authorList>
    </citation>
    <scope>NUCLEOTIDE SEQUENCE [LARGE SCALE GENOMIC DNA]</scope>
    <source>
        <strain evidence="11 15">E3404</strain>
    </source>
</reference>
<name>A0A1L8TU35_ENTGA</name>
<dbReference type="Proteomes" id="UP000571857">
    <property type="component" value="Unassembled WGS sequence"/>
</dbReference>
<feature type="domain" description="DUF2179" evidence="7">
    <location>
        <begin position="229"/>
        <end position="283"/>
    </location>
</feature>
<sequence length="311" mass="33967">MSKLWTKHQQSERLKKIGVILLSGLTAAIALNFFLIPAKVLSAGMNGVAQLIVAVGWEQFGLHLSTGLFILLLNVPIFILGFIKLGKASTWMSFINVVVVSLITMILPQGEITNNILVNSLIGGVLLGVGVAYSLKMGFTTGGMDILSLILSKTTGKTVGKYMFMLNGIIVMLSGFIFSWESALYTIISIFAMSYVVDMLHTSHQKVTALIITTKAESVGKNISKHVFRGMTLLPSVGGYSGVPGNMIMMVVTRYEIYDLEQAVLEADENAFINFVPTQSITGRFATDDEQRTFKTTGVFPELKVNKKNRP</sequence>
<dbReference type="EMBL" id="UFYW01000001">
    <property type="protein sequence ID" value="STD82430.1"/>
    <property type="molecule type" value="Genomic_DNA"/>
</dbReference>
<dbReference type="Gene3D" id="3.30.70.120">
    <property type="match status" value="1"/>
</dbReference>
<keyword evidence="14" id="KW-1185">Reference proteome</keyword>
<evidence type="ECO:0000313" key="11">
    <source>
        <dbReference type="EMBL" id="MXS24482.1"/>
    </source>
</evidence>
<proteinExistence type="predicted"/>
<dbReference type="GO" id="GO:0005886">
    <property type="term" value="C:plasma membrane"/>
    <property type="evidence" value="ECO:0007669"/>
    <property type="project" value="UniProtKB-SubCell"/>
</dbReference>
<feature type="transmembrane region" description="Helical" evidence="6">
    <location>
        <begin position="116"/>
        <end position="139"/>
    </location>
</feature>
<dbReference type="GeneID" id="93224135"/>
<reference evidence="9 18" key="6">
    <citation type="submission" date="2023-06" db="EMBL/GenBank/DDBJ databases">
        <title>Acute promotion of culturable opportunistic pathogens and persistent increase of antibiotic resistance following antibiotic exposure in mouse gut microbiota.</title>
        <authorList>
            <person name="Li L."/>
            <person name="Wang B."/>
            <person name="Sun Y."/>
            <person name="Wang M."/>
            <person name="Xu H."/>
        </authorList>
    </citation>
    <scope>NUCLEOTIDE SEQUENCE [LARGE SCALE GENOMIC DNA]</scope>
    <source>
        <strain evidence="9 18">CRI2_2</strain>
    </source>
</reference>
<keyword evidence="2" id="KW-1003">Cell membrane</keyword>
<dbReference type="Proteomes" id="UP000254807">
    <property type="component" value="Unassembled WGS sequence"/>
</dbReference>
<feature type="transmembrane region" description="Helical" evidence="6">
    <location>
        <begin position="60"/>
        <end position="83"/>
    </location>
</feature>
<dbReference type="EMBL" id="WVTI01000001">
    <property type="protein sequence ID" value="MXS24482.1"/>
    <property type="molecule type" value="Genomic_DNA"/>
</dbReference>
<keyword evidence="3 6" id="KW-0812">Transmembrane</keyword>
<dbReference type="PIRSF" id="PIRSF006483">
    <property type="entry name" value="Membrane_protein_YitT"/>
    <property type="match status" value="1"/>
</dbReference>
<organism evidence="11 15">
    <name type="scientific">Enterococcus gallinarum</name>
    <dbReference type="NCBI Taxonomy" id="1353"/>
    <lineage>
        <taxon>Bacteria</taxon>
        <taxon>Bacillati</taxon>
        <taxon>Bacillota</taxon>
        <taxon>Bacilli</taxon>
        <taxon>Lactobacillales</taxon>
        <taxon>Enterococcaceae</taxon>
        <taxon>Enterococcus</taxon>
    </lineage>
</organism>
<dbReference type="EMBL" id="JABXJK010000064">
    <property type="protein sequence ID" value="MBA0973517.1"/>
    <property type="molecule type" value="Genomic_DNA"/>
</dbReference>
<dbReference type="Proteomes" id="UP001241571">
    <property type="component" value="Unassembled WGS sequence"/>
</dbReference>
<dbReference type="Proteomes" id="UP000439965">
    <property type="component" value="Unassembled WGS sequence"/>
</dbReference>
<dbReference type="EMBL" id="JARPZN010000038">
    <property type="protein sequence ID" value="MDT2692175.1"/>
    <property type="molecule type" value="Genomic_DNA"/>
</dbReference>
<dbReference type="PANTHER" id="PTHR33545">
    <property type="entry name" value="UPF0750 MEMBRANE PROTEIN YITT-RELATED"/>
    <property type="match status" value="1"/>
</dbReference>
<evidence type="ECO:0000256" key="3">
    <source>
        <dbReference type="ARBA" id="ARBA00022692"/>
    </source>
</evidence>
<dbReference type="InterPro" id="IPR003740">
    <property type="entry name" value="YitT"/>
</dbReference>
<evidence type="ECO:0000313" key="9">
    <source>
        <dbReference type="EMBL" id="MDL4935678.1"/>
    </source>
</evidence>
<accession>A0A1L8TU35</accession>
<comment type="subcellular location">
    <subcellularLocation>
        <location evidence="1">Cell membrane</location>
        <topology evidence="1">Multi-pass membrane protein</topology>
    </subcellularLocation>
</comment>
<evidence type="ECO:0000313" key="10">
    <source>
        <dbReference type="EMBL" id="MDT2692175.1"/>
    </source>
</evidence>
<evidence type="ECO:0000313" key="15">
    <source>
        <dbReference type="Proteomes" id="UP000439965"/>
    </source>
</evidence>
<evidence type="ECO:0000313" key="16">
    <source>
        <dbReference type="Proteomes" id="UP000516696"/>
    </source>
</evidence>
<reference evidence="8 17" key="4">
    <citation type="submission" date="2020-06" db="EMBL/GenBank/DDBJ databases">
        <title>Crossreactivity between MHC class I-restricted antigens from cancer cells and an enterococcal bacteriophage.</title>
        <authorList>
            <person name="Fluckiger A."/>
            <person name="Daillere R."/>
            <person name="Sassi M."/>
            <person name="Cattoir V."/>
            <person name="Kroemer G."/>
            <person name="Zitvogel L."/>
        </authorList>
    </citation>
    <scope>NUCLEOTIDE SEQUENCE [LARGE SCALE GENOMIC DNA]</scope>
    <source>
        <strain evidence="8 17">EG4</strain>
    </source>
</reference>
<dbReference type="OrthoDB" id="2417289at2"/>
<dbReference type="CDD" id="cd16380">
    <property type="entry name" value="YitT_C"/>
    <property type="match status" value="1"/>
</dbReference>
<reference evidence="12 16" key="3">
    <citation type="submission" date="2020-03" db="EMBL/GenBank/DDBJ databases">
        <title>Characterization of ganglioside-mimicking enterococci.</title>
        <authorList>
            <person name="Patry R.T."/>
            <person name="Nothaft H."/>
            <person name="Bridger R."/>
            <person name="Shajahan A."/>
            <person name="Huynh S."/>
            <person name="Sanchez S."/>
            <person name="Azadi P."/>
            <person name="Cooper K."/>
            <person name="Miller W.G."/>
            <person name="Parker C.T."/>
            <person name="Wells L."/>
            <person name="Szymanski C.M."/>
        </authorList>
    </citation>
    <scope>NUCLEOTIDE SEQUENCE [LARGE SCALE GENOMIC DNA]</scope>
    <source>
        <strain evidence="12 16">EGM181</strain>
    </source>
</reference>
<dbReference type="InterPro" id="IPR051461">
    <property type="entry name" value="UPF0750_membrane"/>
</dbReference>
<feature type="transmembrane region" description="Helical" evidence="6">
    <location>
        <begin position="159"/>
        <end position="177"/>
    </location>
</feature>
<evidence type="ECO:0000313" key="18">
    <source>
        <dbReference type="Proteomes" id="UP001241571"/>
    </source>
</evidence>
<reference evidence="10" key="5">
    <citation type="submission" date="2023-03" db="EMBL/GenBank/DDBJ databases">
        <authorList>
            <person name="Shen W."/>
            <person name="Cai J."/>
        </authorList>
    </citation>
    <scope>NUCLEOTIDE SEQUENCE</scope>
    <source>
        <strain evidence="10">K69-2</strain>
    </source>
</reference>